<keyword evidence="7 15" id="KW-0863">Zinc-finger</keyword>
<evidence type="ECO:0000256" key="6">
    <source>
        <dbReference type="ARBA" id="ARBA00022728"/>
    </source>
</evidence>
<dbReference type="GO" id="GO:0008270">
    <property type="term" value="F:zinc ion binding"/>
    <property type="evidence" value="ECO:0007669"/>
    <property type="project" value="UniProtKB-KW"/>
</dbReference>
<dbReference type="RefSeq" id="XP_013242155.1">
    <property type="nucleotide sequence ID" value="XM_013386701.1"/>
</dbReference>
<evidence type="ECO:0000256" key="9">
    <source>
        <dbReference type="ARBA" id="ARBA00022884"/>
    </source>
</evidence>
<dbReference type="InterPro" id="IPR039171">
    <property type="entry name" value="Cwc2/Slt11"/>
</dbReference>
<evidence type="ECO:0000256" key="1">
    <source>
        <dbReference type="ARBA" id="ARBA00004123"/>
    </source>
</evidence>
<evidence type="ECO:0000313" key="20">
    <source>
        <dbReference type="Proteomes" id="UP000027361"/>
    </source>
</evidence>
<dbReference type="InterPro" id="IPR036855">
    <property type="entry name" value="Znf_CCCH_sf"/>
</dbReference>
<name>A0A066VMM0_TILAU</name>
<dbReference type="FunCoup" id="A0A066VMM0">
    <property type="interactions" value="667"/>
</dbReference>
<dbReference type="GO" id="GO:0017070">
    <property type="term" value="F:U6 snRNA binding"/>
    <property type="evidence" value="ECO:0007669"/>
    <property type="project" value="TreeGrafter"/>
</dbReference>
<keyword evidence="6" id="KW-0747">Spliceosome</keyword>
<keyword evidence="20" id="KW-1185">Reference proteome</keyword>
<evidence type="ECO:0000256" key="2">
    <source>
        <dbReference type="ARBA" id="ARBA00007781"/>
    </source>
</evidence>
<gene>
    <name evidence="19" type="ORF">K437DRAFT_248845</name>
</gene>
<dbReference type="PANTHER" id="PTHR14089:SF6">
    <property type="entry name" value="PRE-MRNA-SPLICING FACTOR RBM22"/>
    <property type="match status" value="1"/>
</dbReference>
<dbReference type="Proteomes" id="UP000027361">
    <property type="component" value="Unassembled WGS sequence"/>
</dbReference>
<keyword evidence="8 15" id="KW-0862">Zinc</keyword>
<evidence type="ECO:0000256" key="11">
    <source>
        <dbReference type="ARBA" id="ARBA00023242"/>
    </source>
</evidence>
<dbReference type="GO" id="GO:0000974">
    <property type="term" value="C:Prp19 complex"/>
    <property type="evidence" value="ECO:0007669"/>
    <property type="project" value="TreeGrafter"/>
</dbReference>
<feature type="domain" description="RRM" evidence="17">
    <location>
        <begin position="236"/>
        <end position="315"/>
    </location>
</feature>
<dbReference type="PROSITE" id="PS50102">
    <property type="entry name" value="RRM"/>
    <property type="match status" value="1"/>
</dbReference>
<dbReference type="OrthoDB" id="10259600at2759"/>
<evidence type="ECO:0000256" key="8">
    <source>
        <dbReference type="ARBA" id="ARBA00022833"/>
    </source>
</evidence>
<dbReference type="GO" id="GO:0071007">
    <property type="term" value="C:U2-type catalytic step 2 spliceosome"/>
    <property type="evidence" value="ECO:0007669"/>
    <property type="project" value="TreeGrafter"/>
</dbReference>
<evidence type="ECO:0000256" key="16">
    <source>
        <dbReference type="SAM" id="MobiDB-lite"/>
    </source>
</evidence>
<dbReference type="AlphaFoldDB" id="A0A066VMM0"/>
<dbReference type="FunFam" id="4.10.1000.10:FF:000006">
    <property type="entry name" value="Putative pre-mrna-splicing factor rbm22"/>
    <property type="match status" value="1"/>
</dbReference>
<proteinExistence type="inferred from homology"/>
<protein>
    <recommendedName>
        <fullName evidence="3">Pre-mRNA-splicing factor SLT11</fullName>
    </recommendedName>
    <alternativeName>
        <fullName evidence="13">Pre-mRNA-splicing factor slt11</fullName>
    </alternativeName>
</protein>
<dbReference type="InterPro" id="IPR012677">
    <property type="entry name" value="Nucleotide-bd_a/b_plait_sf"/>
</dbReference>
<comment type="caution">
    <text evidence="19">The sequence shown here is derived from an EMBL/GenBank/DDBJ whole genome shotgun (WGS) entry which is preliminary data.</text>
</comment>
<evidence type="ECO:0000259" key="18">
    <source>
        <dbReference type="PROSITE" id="PS50103"/>
    </source>
</evidence>
<accession>A0A066VMM0</accession>
<dbReference type="InterPro" id="IPR048995">
    <property type="entry name" value="STL11/RBM22-like_N"/>
</dbReference>
<dbReference type="InterPro" id="IPR000571">
    <property type="entry name" value="Znf_CCCH"/>
</dbReference>
<keyword evidence="4" id="KW-0507">mRNA processing</keyword>
<evidence type="ECO:0000256" key="5">
    <source>
        <dbReference type="ARBA" id="ARBA00022723"/>
    </source>
</evidence>
<dbReference type="PANTHER" id="PTHR14089">
    <property type="entry name" value="PRE-MRNA-SPLICING FACTOR RBM22"/>
    <property type="match status" value="1"/>
</dbReference>
<dbReference type="EMBL" id="JMSN01000067">
    <property type="protein sequence ID" value="KDN42731.1"/>
    <property type="molecule type" value="Genomic_DNA"/>
</dbReference>
<keyword evidence="10" id="KW-0508">mRNA splicing</keyword>
<feature type="domain" description="C3H1-type" evidence="18">
    <location>
        <begin position="163"/>
        <end position="190"/>
    </location>
</feature>
<evidence type="ECO:0000256" key="4">
    <source>
        <dbReference type="ARBA" id="ARBA00022664"/>
    </source>
</evidence>
<sequence>MSYGLGGKADNNLKGGEVADTPILCETCLGPNPYVRMSKQMHGSECKICTRPFTVFRWNPGQGMRFKRTEICTSCAKIKNVCQTCVLDLQYGLPVQVRDAALGVKNKAPTSDINREYYMQNIEAKLGDGSDGSSMIESSAGPSARAGQELLRKLARTDPNYKRNRPHLCSFYAKGNCTRGDECPFRHELPRDKEDPLSRQNIKDRFHGRNDPVAKKIMGKHQAELGLTPPEDPDVTSLFLTSLSPATSEDAIRTYFVSTTPSLKPESIKSITLVSTSNCAFVNFRSRKEAEAAAERCAVKVQLGGKEVRVTWGRSRPKQKAGRAASSPMNADSPAIEGKEVGAA</sequence>
<comment type="function">
    <text evidence="12">Involved in pre-mRNA splicing. Facilitates the cooperative formation of U2/U6 helix II in association with stem II in the spliceosome. Binds to RNA.</text>
</comment>
<dbReference type="Pfam" id="PF16131">
    <property type="entry name" value="Torus"/>
    <property type="match status" value="1"/>
</dbReference>
<comment type="subcellular location">
    <subcellularLocation>
        <location evidence="1">Nucleus</location>
    </subcellularLocation>
</comment>
<evidence type="ECO:0000256" key="3">
    <source>
        <dbReference type="ARBA" id="ARBA00019060"/>
    </source>
</evidence>
<comment type="similarity">
    <text evidence="2">Belongs to the SLT11 family.</text>
</comment>
<evidence type="ECO:0000256" key="12">
    <source>
        <dbReference type="ARBA" id="ARBA00025609"/>
    </source>
</evidence>
<evidence type="ECO:0000259" key="17">
    <source>
        <dbReference type="PROSITE" id="PS50102"/>
    </source>
</evidence>
<reference evidence="19 20" key="1">
    <citation type="submission" date="2014-05" db="EMBL/GenBank/DDBJ databases">
        <title>Draft genome sequence of a rare smut relative, Tilletiaria anomala UBC 951.</title>
        <authorList>
            <consortium name="DOE Joint Genome Institute"/>
            <person name="Toome M."/>
            <person name="Kuo A."/>
            <person name="Henrissat B."/>
            <person name="Lipzen A."/>
            <person name="Tritt A."/>
            <person name="Yoshinaga Y."/>
            <person name="Zane M."/>
            <person name="Barry K."/>
            <person name="Grigoriev I.V."/>
            <person name="Spatafora J.W."/>
            <person name="Aimea M.C."/>
        </authorList>
    </citation>
    <scope>NUCLEOTIDE SEQUENCE [LARGE SCALE GENOMIC DNA]</scope>
    <source>
        <strain evidence="19 20">UBC 951</strain>
    </source>
</reference>
<dbReference type="GO" id="GO:0008380">
    <property type="term" value="P:RNA splicing"/>
    <property type="evidence" value="ECO:0007669"/>
    <property type="project" value="UniProtKB-KW"/>
</dbReference>
<dbReference type="Pfam" id="PF00076">
    <property type="entry name" value="RRM_1"/>
    <property type="match status" value="1"/>
</dbReference>
<dbReference type="HOGENOM" id="CLU_027112_0_0_1"/>
<dbReference type="InterPro" id="IPR032297">
    <property type="entry name" value="Torus"/>
</dbReference>
<dbReference type="GeneID" id="25263312"/>
<evidence type="ECO:0000256" key="7">
    <source>
        <dbReference type="ARBA" id="ARBA00022771"/>
    </source>
</evidence>
<evidence type="ECO:0000313" key="19">
    <source>
        <dbReference type="EMBL" id="KDN42731.1"/>
    </source>
</evidence>
<dbReference type="SUPFAM" id="SSF90229">
    <property type="entry name" value="CCCH zinc finger"/>
    <property type="match status" value="1"/>
</dbReference>
<dbReference type="PROSITE" id="PS50103">
    <property type="entry name" value="ZF_C3H1"/>
    <property type="match status" value="1"/>
</dbReference>
<keyword evidence="11" id="KW-0539">Nucleus</keyword>
<dbReference type="Gene3D" id="4.10.1000.10">
    <property type="entry name" value="Zinc finger, CCCH-type"/>
    <property type="match status" value="1"/>
</dbReference>
<evidence type="ECO:0000256" key="15">
    <source>
        <dbReference type="PROSITE-ProRule" id="PRU00723"/>
    </source>
</evidence>
<dbReference type="InterPro" id="IPR000504">
    <property type="entry name" value="RRM_dom"/>
</dbReference>
<dbReference type="GO" id="GO:0071006">
    <property type="term" value="C:U2-type catalytic step 1 spliceosome"/>
    <property type="evidence" value="ECO:0007669"/>
    <property type="project" value="TreeGrafter"/>
</dbReference>
<evidence type="ECO:0000256" key="10">
    <source>
        <dbReference type="ARBA" id="ARBA00023187"/>
    </source>
</evidence>
<evidence type="ECO:0000256" key="14">
    <source>
        <dbReference type="PROSITE-ProRule" id="PRU00176"/>
    </source>
</evidence>
<dbReference type="InterPro" id="IPR035979">
    <property type="entry name" value="RBD_domain_sf"/>
</dbReference>
<dbReference type="OMA" id="CPLRVQW"/>
<feature type="zinc finger region" description="C3H1-type" evidence="15">
    <location>
        <begin position="163"/>
        <end position="190"/>
    </location>
</feature>
<keyword evidence="9 14" id="KW-0694">RNA-binding</keyword>
<dbReference type="InParanoid" id="A0A066VMM0"/>
<dbReference type="Pfam" id="PF21369">
    <property type="entry name" value="STL11_N"/>
    <property type="match status" value="1"/>
</dbReference>
<dbReference type="STRING" id="1037660.A0A066VMM0"/>
<keyword evidence="5 15" id="KW-0479">Metal-binding</keyword>
<dbReference type="SMART" id="SM00356">
    <property type="entry name" value="ZnF_C3H1"/>
    <property type="match status" value="1"/>
</dbReference>
<dbReference type="SMART" id="SM00360">
    <property type="entry name" value="RRM"/>
    <property type="match status" value="1"/>
</dbReference>
<dbReference type="GO" id="GO:0006397">
    <property type="term" value="P:mRNA processing"/>
    <property type="evidence" value="ECO:0007669"/>
    <property type="project" value="UniProtKB-KW"/>
</dbReference>
<evidence type="ECO:0000256" key="13">
    <source>
        <dbReference type="ARBA" id="ARBA00069020"/>
    </source>
</evidence>
<dbReference type="Gene3D" id="3.30.70.330">
    <property type="match status" value="1"/>
</dbReference>
<dbReference type="SUPFAM" id="SSF54928">
    <property type="entry name" value="RNA-binding domain, RBD"/>
    <property type="match status" value="1"/>
</dbReference>
<organism evidence="19 20">
    <name type="scientific">Tilletiaria anomala (strain ATCC 24038 / CBS 436.72 / UBC 951)</name>
    <dbReference type="NCBI Taxonomy" id="1037660"/>
    <lineage>
        <taxon>Eukaryota</taxon>
        <taxon>Fungi</taxon>
        <taxon>Dikarya</taxon>
        <taxon>Basidiomycota</taxon>
        <taxon>Ustilaginomycotina</taxon>
        <taxon>Exobasidiomycetes</taxon>
        <taxon>Georgefischeriales</taxon>
        <taxon>Tilletiariaceae</taxon>
        <taxon>Tilletiaria</taxon>
    </lineage>
</organism>
<dbReference type="GO" id="GO:0036002">
    <property type="term" value="F:pre-mRNA binding"/>
    <property type="evidence" value="ECO:0007669"/>
    <property type="project" value="TreeGrafter"/>
</dbReference>
<feature type="region of interest" description="Disordered" evidence="16">
    <location>
        <begin position="310"/>
        <end position="344"/>
    </location>
</feature>